<proteinExistence type="predicted"/>
<feature type="transmembrane region" description="Helical" evidence="1">
    <location>
        <begin position="35"/>
        <end position="59"/>
    </location>
</feature>
<keyword evidence="1" id="KW-1133">Transmembrane helix</keyword>
<dbReference type="OrthoDB" id="1271404at2"/>
<gene>
    <name evidence="2" type="ORF">FKR84_09190</name>
</gene>
<accession>A0A507ZQP4</accession>
<evidence type="ECO:0000313" key="2">
    <source>
        <dbReference type="EMBL" id="TQD38584.1"/>
    </source>
</evidence>
<protein>
    <submittedName>
        <fullName evidence="2">Uncharacterized protein</fullName>
    </submittedName>
</protein>
<dbReference type="AlphaFoldDB" id="A0A507ZQP4"/>
<keyword evidence="1" id="KW-0812">Transmembrane</keyword>
<name>A0A507ZQP4_9FLAO</name>
<sequence length="68" mass="8288">MKTKTRYLFYFSLFLTIIGFLLDNDPKEPSTIMRFIEFFGMLSMLFILSYSIFFFTEFIRRQCITIRS</sequence>
<dbReference type="EMBL" id="VIAR01000008">
    <property type="protein sequence ID" value="TQD38584.1"/>
    <property type="molecule type" value="Genomic_DNA"/>
</dbReference>
<evidence type="ECO:0000313" key="3">
    <source>
        <dbReference type="Proteomes" id="UP000317169"/>
    </source>
</evidence>
<dbReference type="RefSeq" id="WP_141422011.1">
    <property type="nucleotide sequence ID" value="NZ_VIAR01000008.1"/>
</dbReference>
<keyword evidence="1" id="KW-0472">Membrane</keyword>
<reference evidence="2 3" key="1">
    <citation type="submission" date="2019-06" db="EMBL/GenBank/DDBJ databases">
        <title>Flavibacter putida gen. nov., sp. nov., a novel marine bacterium of the family Flavobacteriaceae isolated from coastal seawater.</title>
        <authorList>
            <person name="Feng X."/>
        </authorList>
    </citation>
    <scope>NUCLEOTIDE SEQUENCE [LARGE SCALE GENOMIC DNA]</scope>
    <source>
        <strain evidence="2 3">PLHSN227</strain>
    </source>
</reference>
<comment type="caution">
    <text evidence="2">The sequence shown here is derived from an EMBL/GenBank/DDBJ whole genome shotgun (WGS) entry which is preliminary data.</text>
</comment>
<organism evidence="2 3">
    <name type="scientific">Haloflavibacter putidus</name>
    <dbReference type="NCBI Taxonomy" id="2576776"/>
    <lineage>
        <taxon>Bacteria</taxon>
        <taxon>Pseudomonadati</taxon>
        <taxon>Bacteroidota</taxon>
        <taxon>Flavobacteriia</taxon>
        <taxon>Flavobacteriales</taxon>
        <taxon>Flavobacteriaceae</taxon>
        <taxon>Haloflavibacter</taxon>
    </lineage>
</organism>
<dbReference type="Proteomes" id="UP000317169">
    <property type="component" value="Unassembled WGS sequence"/>
</dbReference>
<evidence type="ECO:0000256" key="1">
    <source>
        <dbReference type="SAM" id="Phobius"/>
    </source>
</evidence>
<keyword evidence="3" id="KW-1185">Reference proteome</keyword>
<feature type="transmembrane region" description="Helical" evidence="1">
    <location>
        <begin position="7"/>
        <end position="23"/>
    </location>
</feature>